<dbReference type="SUPFAM" id="SSF46785">
    <property type="entry name" value="Winged helix' DNA-binding domain"/>
    <property type="match status" value="1"/>
</dbReference>
<evidence type="ECO:0000256" key="3">
    <source>
        <dbReference type="ARBA" id="ARBA00023163"/>
    </source>
</evidence>
<evidence type="ECO:0000256" key="2">
    <source>
        <dbReference type="ARBA" id="ARBA00023125"/>
    </source>
</evidence>
<dbReference type="PANTHER" id="PTHR33164:SF64">
    <property type="entry name" value="TRANSCRIPTIONAL REGULATOR SLYA"/>
    <property type="match status" value="1"/>
</dbReference>
<dbReference type="CDD" id="cd00090">
    <property type="entry name" value="HTH_ARSR"/>
    <property type="match status" value="1"/>
</dbReference>
<evidence type="ECO:0000313" key="7">
    <source>
        <dbReference type="Proteomes" id="UP000001351"/>
    </source>
</evidence>
<dbReference type="EMBL" id="AAMD01000158">
    <property type="protein sequence ID" value="EAU63528.1"/>
    <property type="molecule type" value="Genomic_DNA"/>
</dbReference>
<dbReference type="InterPro" id="IPR000835">
    <property type="entry name" value="HTH_MarR-typ"/>
</dbReference>
<dbReference type="PATRIC" id="fig|378806.16.peg.2404"/>
<organism evidence="6 8">
    <name type="scientific">Stigmatella aurantiaca (strain DW4/3-1)</name>
    <dbReference type="NCBI Taxonomy" id="378806"/>
    <lineage>
        <taxon>Bacteria</taxon>
        <taxon>Pseudomonadati</taxon>
        <taxon>Myxococcota</taxon>
        <taxon>Myxococcia</taxon>
        <taxon>Myxococcales</taxon>
        <taxon>Cystobacterineae</taxon>
        <taxon>Archangiaceae</taxon>
        <taxon>Stigmatella</taxon>
    </lineage>
</organism>
<feature type="domain" description="HTH marR-type" evidence="4">
    <location>
        <begin position="24"/>
        <end position="124"/>
    </location>
</feature>
<dbReference type="Pfam" id="PF12802">
    <property type="entry name" value="MarR_2"/>
    <property type="match status" value="1"/>
</dbReference>
<dbReference type="GO" id="GO:0003700">
    <property type="term" value="F:DNA-binding transcription factor activity"/>
    <property type="evidence" value="ECO:0007669"/>
    <property type="project" value="InterPro"/>
</dbReference>
<keyword evidence="3" id="KW-0804">Transcription</keyword>
<name>Q08ST7_STIAD</name>
<gene>
    <name evidence="5" type="ordered locus">STAUR_5138</name>
    <name evidence="6" type="ORF">STIAU_7191</name>
</gene>
<dbReference type="SMART" id="SM00347">
    <property type="entry name" value="HTH_MARR"/>
    <property type="match status" value="1"/>
</dbReference>
<dbReference type="OrthoDB" id="3211876at2"/>
<keyword evidence="7" id="KW-1185">Reference proteome</keyword>
<reference evidence="5 7" key="2">
    <citation type="journal article" date="2011" name="Mol. Biol. Evol.">
        <title>Comparative genomic analysis of fruiting body formation in Myxococcales.</title>
        <authorList>
            <person name="Huntley S."/>
            <person name="Hamann N."/>
            <person name="Wegener-Feldbrugge S."/>
            <person name="Treuner-Lange A."/>
            <person name="Kube M."/>
            <person name="Reinhardt R."/>
            <person name="Klages S."/>
            <person name="Muller R."/>
            <person name="Ronning C.M."/>
            <person name="Nierman W.C."/>
            <person name="Sogaard-Andersen L."/>
        </authorList>
    </citation>
    <scope>NUCLEOTIDE SEQUENCE [LARGE SCALE GENOMIC DNA]</scope>
    <source>
        <strain evidence="5 7">DW4/3-1</strain>
    </source>
</reference>
<dbReference type="RefSeq" id="WP_002617588.1">
    <property type="nucleotide sequence ID" value="NC_014623.1"/>
</dbReference>
<dbReference type="GO" id="GO:0003677">
    <property type="term" value="F:DNA binding"/>
    <property type="evidence" value="ECO:0007669"/>
    <property type="project" value="UniProtKB-KW"/>
</dbReference>
<evidence type="ECO:0000313" key="6">
    <source>
        <dbReference type="EMBL" id="EAU63528.1"/>
    </source>
</evidence>
<dbReference type="Gene3D" id="1.10.10.10">
    <property type="entry name" value="Winged helix-like DNA-binding domain superfamily/Winged helix DNA-binding domain"/>
    <property type="match status" value="1"/>
</dbReference>
<keyword evidence="2" id="KW-0238">DNA-binding</keyword>
<accession>Q08ST7</accession>
<dbReference type="KEGG" id="sur:STAUR_5138"/>
<dbReference type="PANTHER" id="PTHR33164">
    <property type="entry name" value="TRANSCRIPTIONAL REGULATOR, MARR FAMILY"/>
    <property type="match status" value="1"/>
</dbReference>
<keyword evidence="1" id="KW-0805">Transcription regulation</keyword>
<dbReference type="EMBL" id="CP002271">
    <property type="protein sequence ID" value="ADO72910.1"/>
    <property type="molecule type" value="Genomic_DNA"/>
</dbReference>
<evidence type="ECO:0000259" key="4">
    <source>
        <dbReference type="SMART" id="SM00347"/>
    </source>
</evidence>
<dbReference type="InterPro" id="IPR039422">
    <property type="entry name" value="MarR/SlyA-like"/>
</dbReference>
<dbReference type="Proteomes" id="UP000001351">
    <property type="component" value="Chromosome"/>
</dbReference>
<reference evidence="6 8" key="1">
    <citation type="submission" date="2006-04" db="EMBL/GenBank/DDBJ databases">
        <authorList>
            <person name="Nierman W.C."/>
        </authorList>
    </citation>
    <scope>NUCLEOTIDE SEQUENCE [LARGE SCALE GENOMIC DNA]</scope>
    <source>
        <strain evidence="6 8">DW4/3-1</strain>
    </source>
</reference>
<dbReference type="InterPro" id="IPR036390">
    <property type="entry name" value="WH_DNA-bd_sf"/>
</dbReference>
<dbReference type="HOGENOM" id="CLU_122336_0_0_7"/>
<dbReference type="InterPro" id="IPR036388">
    <property type="entry name" value="WH-like_DNA-bd_sf"/>
</dbReference>
<dbReference type="AlphaFoldDB" id="Q08ST7"/>
<dbReference type="eggNOG" id="COG1846">
    <property type="taxonomic scope" value="Bacteria"/>
</dbReference>
<dbReference type="InterPro" id="IPR011991">
    <property type="entry name" value="ArsR-like_HTH"/>
</dbReference>
<evidence type="ECO:0000256" key="1">
    <source>
        <dbReference type="ARBA" id="ARBA00023015"/>
    </source>
</evidence>
<dbReference type="STRING" id="378806.STAUR_5138"/>
<protein>
    <submittedName>
        <fullName evidence="6">Transcriptional regulator MarR family</fullName>
    </submittedName>
    <submittedName>
        <fullName evidence="5">Transcriptional regulator, MarR family</fullName>
    </submittedName>
</protein>
<evidence type="ECO:0000313" key="5">
    <source>
        <dbReference type="EMBL" id="ADO72910.1"/>
    </source>
</evidence>
<dbReference type="Proteomes" id="UP000032702">
    <property type="component" value="Unassembled WGS sequence"/>
</dbReference>
<dbReference type="GO" id="GO:0006950">
    <property type="term" value="P:response to stress"/>
    <property type="evidence" value="ECO:0007669"/>
    <property type="project" value="TreeGrafter"/>
</dbReference>
<sequence length="160" mass="17609">MEASATLGTLLRTLLDHLDGAVEEAYRNQGLDYRPRYTPVMKVLRHEPATIRELATRAGLSHSAMSQTIAQMTRHGLVTAKPGQDARERIITLTPKAAAMLTALERQWRVTEAAARSLDTDLGMPLADVLRQAIDALDRRSFGDRIAQAATSLSDSQESR</sequence>
<evidence type="ECO:0000313" key="8">
    <source>
        <dbReference type="Proteomes" id="UP000032702"/>
    </source>
</evidence>
<proteinExistence type="predicted"/>